<keyword evidence="2" id="KW-1185">Reference proteome</keyword>
<proteinExistence type="predicted"/>
<dbReference type="EMBL" id="KV005671">
    <property type="protein sequence ID" value="KZV33812.1"/>
    <property type="molecule type" value="Genomic_DNA"/>
</dbReference>
<name>A0A2Z7BHG5_9LAMI</name>
<evidence type="ECO:0000313" key="1">
    <source>
        <dbReference type="EMBL" id="KZV33812.1"/>
    </source>
</evidence>
<reference evidence="1 2" key="1">
    <citation type="journal article" date="2015" name="Proc. Natl. Acad. Sci. U.S.A.">
        <title>The resurrection genome of Boea hygrometrica: A blueprint for survival of dehydration.</title>
        <authorList>
            <person name="Xiao L."/>
            <person name="Yang G."/>
            <person name="Zhang L."/>
            <person name="Yang X."/>
            <person name="Zhao S."/>
            <person name="Ji Z."/>
            <person name="Zhou Q."/>
            <person name="Hu M."/>
            <person name="Wang Y."/>
            <person name="Chen M."/>
            <person name="Xu Y."/>
            <person name="Jin H."/>
            <person name="Xiao X."/>
            <person name="Hu G."/>
            <person name="Bao F."/>
            <person name="Hu Y."/>
            <person name="Wan P."/>
            <person name="Li L."/>
            <person name="Deng X."/>
            <person name="Kuang T."/>
            <person name="Xiang C."/>
            <person name="Zhu J.K."/>
            <person name="Oliver M.J."/>
            <person name="He Y."/>
        </authorList>
    </citation>
    <scope>NUCLEOTIDE SEQUENCE [LARGE SCALE GENOMIC DNA]</scope>
    <source>
        <strain evidence="2">cv. XS01</strain>
    </source>
</reference>
<organism evidence="1 2">
    <name type="scientific">Dorcoceras hygrometricum</name>
    <dbReference type="NCBI Taxonomy" id="472368"/>
    <lineage>
        <taxon>Eukaryota</taxon>
        <taxon>Viridiplantae</taxon>
        <taxon>Streptophyta</taxon>
        <taxon>Embryophyta</taxon>
        <taxon>Tracheophyta</taxon>
        <taxon>Spermatophyta</taxon>
        <taxon>Magnoliopsida</taxon>
        <taxon>eudicotyledons</taxon>
        <taxon>Gunneridae</taxon>
        <taxon>Pentapetalae</taxon>
        <taxon>asterids</taxon>
        <taxon>lamiids</taxon>
        <taxon>Lamiales</taxon>
        <taxon>Gesneriaceae</taxon>
        <taxon>Didymocarpoideae</taxon>
        <taxon>Trichosporeae</taxon>
        <taxon>Loxocarpinae</taxon>
        <taxon>Dorcoceras</taxon>
    </lineage>
</organism>
<evidence type="ECO:0000313" key="2">
    <source>
        <dbReference type="Proteomes" id="UP000250235"/>
    </source>
</evidence>
<accession>A0A2Z7BHG5</accession>
<sequence>MKSRCFGRPLLTHIAAAAAAAAHLRRKFVSGQFDKENPFVLISSVLLVQADEGVSFLVVDRIGDIYHNLPRRADVIVTTVGARHKCQQEDIERYLESKGLNEASTSTSSSSVGGVGASRVADVRAFGARGVAGMRTNSPTIQQFVGANMWLTGARLGSYRHELSHDSRVKEGNVGVYPRPRSWADSWRTCMLPRVGT</sequence>
<dbReference type="AlphaFoldDB" id="A0A2Z7BHG5"/>
<gene>
    <name evidence="1" type="ORF">F511_28853</name>
</gene>
<protein>
    <submittedName>
        <fullName evidence="1">Uncharacterized protein</fullName>
    </submittedName>
</protein>
<dbReference type="Proteomes" id="UP000250235">
    <property type="component" value="Unassembled WGS sequence"/>
</dbReference>